<sequence length="175" mass="20206">LLPIAYSASWIERDQFVDRNTINNDNDAIPIKEPITPKDVIWMNKGFITFLEQCHCIITEFDKPMDADDLQDNLGERYSEKGNKVCKKVVKFANGVDGDGLVGSSATRVPIKKFMFEVREMADYEDEKIFYIMASLFYYQTHNELHKFWSLNDEESTGSNQLDQDSHQTSSLTQM</sequence>
<proteinExistence type="predicted"/>
<protein>
    <submittedName>
        <fullName evidence="2">Uncharacterized protein</fullName>
    </submittedName>
</protein>
<feature type="region of interest" description="Disordered" evidence="1">
    <location>
        <begin position="156"/>
        <end position="175"/>
    </location>
</feature>
<dbReference type="EMBL" id="HACM01008463">
    <property type="protein sequence ID" value="CRZ08905.1"/>
    <property type="molecule type" value="Transcribed_RNA"/>
</dbReference>
<organism evidence="2">
    <name type="scientific">Spongospora subterranea</name>
    <dbReference type="NCBI Taxonomy" id="70186"/>
    <lineage>
        <taxon>Eukaryota</taxon>
        <taxon>Sar</taxon>
        <taxon>Rhizaria</taxon>
        <taxon>Endomyxa</taxon>
        <taxon>Phytomyxea</taxon>
        <taxon>Plasmodiophorida</taxon>
        <taxon>Plasmodiophoridae</taxon>
        <taxon>Spongospora</taxon>
    </lineage>
</organism>
<evidence type="ECO:0000256" key="1">
    <source>
        <dbReference type="SAM" id="MobiDB-lite"/>
    </source>
</evidence>
<feature type="compositionally biased region" description="Polar residues" evidence="1">
    <location>
        <begin position="157"/>
        <end position="175"/>
    </location>
</feature>
<evidence type="ECO:0000313" key="2">
    <source>
        <dbReference type="EMBL" id="CRZ08905.1"/>
    </source>
</evidence>
<name>A0A0H5R3X8_9EUKA</name>
<accession>A0A0H5R3X8</accession>
<reference evidence="2" key="1">
    <citation type="submission" date="2015-04" db="EMBL/GenBank/DDBJ databases">
        <title>The genome sequence of the plant pathogenic Rhizarian Plasmodiophora brassicae reveals insights in its biotrophic life cycle and the origin of chitin synthesis.</title>
        <authorList>
            <person name="Schwelm A."/>
            <person name="Fogelqvist J."/>
            <person name="Knaust A."/>
            <person name="Julke S."/>
            <person name="Lilja T."/>
            <person name="Dhandapani V."/>
            <person name="Bonilla-Rosso G."/>
            <person name="Karlsson M."/>
            <person name="Shevchenko A."/>
            <person name="Choi S.R."/>
            <person name="Kim H.G."/>
            <person name="Park J.Y."/>
            <person name="Lim Y.P."/>
            <person name="Ludwig-Muller J."/>
            <person name="Dixelius C."/>
        </authorList>
    </citation>
    <scope>NUCLEOTIDE SEQUENCE</scope>
    <source>
        <tissue evidence="2">Potato root galls</tissue>
    </source>
</reference>
<feature type="non-terminal residue" evidence="2">
    <location>
        <position position="1"/>
    </location>
</feature>
<dbReference type="AlphaFoldDB" id="A0A0H5R3X8"/>